<protein>
    <recommendedName>
        <fullName evidence="1">Arc-like DNA binding domain-containing protein</fullName>
    </recommendedName>
</protein>
<dbReference type="AlphaFoldDB" id="A0AA37FWZ7"/>
<dbReference type="InterPro" id="IPR005569">
    <property type="entry name" value="Arc_DNA-bd_dom"/>
</dbReference>
<evidence type="ECO:0000313" key="2">
    <source>
        <dbReference type="EMBL" id="GJA63261.1"/>
    </source>
</evidence>
<evidence type="ECO:0000259" key="1">
    <source>
        <dbReference type="Pfam" id="PF03869"/>
    </source>
</evidence>
<evidence type="ECO:0000313" key="3">
    <source>
        <dbReference type="Proteomes" id="UP000886934"/>
    </source>
</evidence>
<dbReference type="GO" id="GO:0006355">
    <property type="term" value="P:regulation of DNA-templated transcription"/>
    <property type="evidence" value="ECO:0007669"/>
    <property type="project" value="InterPro"/>
</dbReference>
<dbReference type="GO" id="GO:0003677">
    <property type="term" value="F:DNA binding"/>
    <property type="evidence" value="ECO:0007669"/>
    <property type="project" value="InterPro"/>
</dbReference>
<proteinExistence type="predicted"/>
<gene>
    <name evidence="2" type="ORF">KAM351_18720</name>
</gene>
<dbReference type="InterPro" id="IPR013321">
    <property type="entry name" value="Arc_rbn_hlx_hlx"/>
</dbReference>
<dbReference type="InterPro" id="IPR010985">
    <property type="entry name" value="Ribbon_hlx_hlx"/>
</dbReference>
<accession>A0AA37FWZ7</accession>
<dbReference type="SUPFAM" id="SSF47598">
    <property type="entry name" value="Ribbon-helix-helix"/>
    <property type="match status" value="1"/>
</dbReference>
<dbReference type="Proteomes" id="UP000886934">
    <property type="component" value="Unassembled WGS sequence"/>
</dbReference>
<comment type="caution">
    <text evidence="2">The sequence shown here is derived from an EMBL/GenBank/DDBJ whole genome shotgun (WGS) entry which is preliminary data.</text>
</comment>
<sequence length="124" mass="13934">MARKDPQFNVRMPQDLKDMIEASAKDNQRSINAEIVHHLRNAMVSAGYVAEPASGKVDTILEAVHLNPGIVDLRPRPSSYHEYLLSQTRLGALSDKDDLIERTEQLLADIRDMLGKRSTEDEGH</sequence>
<dbReference type="EMBL" id="BPNN01000022">
    <property type="protein sequence ID" value="GJA63261.1"/>
    <property type="molecule type" value="Genomic_DNA"/>
</dbReference>
<feature type="domain" description="Arc-like DNA binding" evidence="1">
    <location>
        <begin position="2"/>
        <end position="48"/>
    </location>
</feature>
<reference evidence="2" key="1">
    <citation type="submission" date="2021-07" db="EMBL/GenBank/DDBJ databases">
        <title>Draft genome sequence of carbapenem-resistant Aeromonas spp. in Japan.</title>
        <authorList>
            <person name="Maehana S."/>
            <person name="Suzuki M."/>
            <person name="Kitasato H."/>
        </authorList>
    </citation>
    <scope>NUCLEOTIDE SEQUENCE</scope>
    <source>
        <strain evidence="2">KAM351</strain>
    </source>
</reference>
<name>A0AA37FWZ7_AERCA</name>
<organism evidence="2 3">
    <name type="scientific">Aeromonas caviae</name>
    <name type="common">Aeromonas punctata</name>
    <dbReference type="NCBI Taxonomy" id="648"/>
    <lineage>
        <taxon>Bacteria</taxon>
        <taxon>Pseudomonadati</taxon>
        <taxon>Pseudomonadota</taxon>
        <taxon>Gammaproteobacteria</taxon>
        <taxon>Aeromonadales</taxon>
        <taxon>Aeromonadaceae</taxon>
        <taxon>Aeromonas</taxon>
    </lineage>
</organism>
<dbReference type="Pfam" id="PF03869">
    <property type="entry name" value="Arc"/>
    <property type="match status" value="1"/>
</dbReference>
<dbReference type="RefSeq" id="WP_223918178.1">
    <property type="nucleotide sequence ID" value="NZ_BPNJ01000020.1"/>
</dbReference>
<dbReference type="Gene3D" id="1.10.1220.10">
    <property type="entry name" value="Met repressor-like"/>
    <property type="match status" value="1"/>
</dbReference>